<proteinExistence type="predicted"/>
<feature type="transmembrane region" description="Helical" evidence="1">
    <location>
        <begin position="30"/>
        <end position="46"/>
    </location>
</feature>
<gene>
    <name evidence="2" type="ORF">PS880_04474</name>
</gene>
<keyword evidence="1" id="KW-0472">Membrane</keyword>
<protein>
    <recommendedName>
        <fullName evidence="4">Phage holin</fullName>
    </recommendedName>
</protein>
<dbReference type="EMBL" id="CABVIH010000024">
    <property type="protein sequence ID" value="VVP33749.1"/>
    <property type="molecule type" value="Genomic_DNA"/>
</dbReference>
<dbReference type="RefSeq" id="WP_150781518.1">
    <property type="nucleotide sequence ID" value="NZ_CABVIH010000024.1"/>
</dbReference>
<name>A0A5E7NA15_PSEFL</name>
<dbReference type="AlphaFoldDB" id="A0A5E7NA15"/>
<evidence type="ECO:0008006" key="4">
    <source>
        <dbReference type="Google" id="ProtNLM"/>
    </source>
</evidence>
<keyword evidence="1" id="KW-1133">Transmembrane helix</keyword>
<sequence length="127" mass="13004">MAEPSSSAVAAGAGIVGVTAVSLWPGVDVNAVIGSFAGAIFFVVFAKELGLLARAGYFVASWIGGYYVASEVMERELAKASGLVAFIGALLCVTVGVSLLLWLGGGKMPSWMQWVADRFGGSRNGNG</sequence>
<dbReference type="Pfam" id="PF16931">
    <property type="entry name" value="Phage_holin_8"/>
    <property type="match status" value="1"/>
</dbReference>
<organism evidence="2 3">
    <name type="scientific">Pseudomonas fluorescens</name>
    <dbReference type="NCBI Taxonomy" id="294"/>
    <lineage>
        <taxon>Bacteria</taxon>
        <taxon>Pseudomonadati</taxon>
        <taxon>Pseudomonadota</taxon>
        <taxon>Gammaproteobacteria</taxon>
        <taxon>Pseudomonadales</taxon>
        <taxon>Pseudomonadaceae</taxon>
        <taxon>Pseudomonas</taxon>
    </lineage>
</organism>
<reference evidence="2 3" key="1">
    <citation type="submission" date="2019-09" db="EMBL/GenBank/DDBJ databases">
        <authorList>
            <person name="Chandra G."/>
            <person name="Truman W A."/>
        </authorList>
    </citation>
    <scope>NUCLEOTIDE SEQUENCE [LARGE SCALE GENOMIC DNA]</scope>
    <source>
        <strain evidence="2">PS880</strain>
    </source>
</reference>
<evidence type="ECO:0000256" key="1">
    <source>
        <dbReference type="SAM" id="Phobius"/>
    </source>
</evidence>
<feature type="transmembrane region" description="Helical" evidence="1">
    <location>
        <begin position="51"/>
        <end position="69"/>
    </location>
</feature>
<accession>A0A5E7NA15</accession>
<keyword evidence="1" id="KW-0812">Transmembrane</keyword>
<dbReference type="Proteomes" id="UP000375525">
    <property type="component" value="Unassembled WGS sequence"/>
</dbReference>
<evidence type="ECO:0000313" key="2">
    <source>
        <dbReference type="EMBL" id="VVP33749.1"/>
    </source>
</evidence>
<evidence type="ECO:0000313" key="3">
    <source>
        <dbReference type="Proteomes" id="UP000375525"/>
    </source>
</evidence>
<feature type="transmembrane region" description="Helical" evidence="1">
    <location>
        <begin position="7"/>
        <end position="24"/>
    </location>
</feature>
<dbReference type="OrthoDB" id="7008580at2"/>
<dbReference type="InterPro" id="IPR032637">
    <property type="entry name" value="Phage_holin-like"/>
</dbReference>
<feature type="transmembrane region" description="Helical" evidence="1">
    <location>
        <begin position="81"/>
        <end position="103"/>
    </location>
</feature>